<reference evidence="1" key="2">
    <citation type="journal article" date="2015" name="Data Brief">
        <title>Shoot transcriptome of the giant reed, Arundo donax.</title>
        <authorList>
            <person name="Barrero R.A."/>
            <person name="Guerrero F.D."/>
            <person name="Moolhuijzen P."/>
            <person name="Goolsby J.A."/>
            <person name="Tidwell J."/>
            <person name="Bellgard S.E."/>
            <person name="Bellgard M.I."/>
        </authorList>
    </citation>
    <scope>NUCLEOTIDE SEQUENCE</scope>
    <source>
        <tissue evidence="1">Shoot tissue taken approximately 20 cm above the soil surface</tissue>
    </source>
</reference>
<accession>A0A0A8YEW5</accession>
<dbReference type="AlphaFoldDB" id="A0A0A8YEW5"/>
<organism evidence="1">
    <name type="scientific">Arundo donax</name>
    <name type="common">Giant reed</name>
    <name type="synonym">Donax arundinaceus</name>
    <dbReference type="NCBI Taxonomy" id="35708"/>
    <lineage>
        <taxon>Eukaryota</taxon>
        <taxon>Viridiplantae</taxon>
        <taxon>Streptophyta</taxon>
        <taxon>Embryophyta</taxon>
        <taxon>Tracheophyta</taxon>
        <taxon>Spermatophyta</taxon>
        <taxon>Magnoliopsida</taxon>
        <taxon>Liliopsida</taxon>
        <taxon>Poales</taxon>
        <taxon>Poaceae</taxon>
        <taxon>PACMAD clade</taxon>
        <taxon>Arundinoideae</taxon>
        <taxon>Arundineae</taxon>
        <taxon>Arundo</taxon>
    </lineage>
</organism>
<protein>
    <submittedName>
        <fullName evidence="1">Uncharacterized protein</fullName>
    </submittedName>
</protein>
<sequence>MINNPPFRQVLSCLAWVRQIIYLCNLSSHHKGFKS</sequence>
<evidence type="ECO:0000313" key="1">
    <source>
        <dbReference type="EMBL" id="JAD21707.1"/>
    </source>
</evidence>
<dbReference type="EMBL" id="GBRH01276188">
    <property type="protein sequence ID" value="JAD21707.1"/>
    <property type="molecule type" value="Transcribed_RNA"/>
</dbReference>
<name>A0A0A8YEW5_ARUDO</name>
<reference evidence="1" key="1">
    <citation type="submission" date="2014-09" db="EMBL/GenBank/DDBJ databases">
        <authorList>
            <person name="Magalhaes I.L.F."/>
            <person name="Oliveira U."/>
            <person name="Santos F.R."/>
            <person name="Vidigal T.H.D.A."/>
            <person name="Brescovit A.D."/>
            <person name="Santos A.J."/>
        </authorList>
    </citation>
    <scope>NUCLEOTIDE SEQUENCE</scope>
    <source>
        <tissue evidence="1">Shoot tissue taken approximately 20 cm above the soil surface</tissue>
    </source>
</reference>
<proteinExistence type="predicted"/>